<dbReference type="Gene3D" id="2.40.128.490">
    <property type="entry name" value="Uncharacterised protein PF14869, DUF4488"/>
    <property type="match status" value="1"/>
</dbReference>
<dbReference type="Proteomes" id="UP000004690">
    <property type="component" value="Unassembled WGS sequence"/>
</dbReference>
<name>I3C175_9FLAO</name>
<dbReference type="AlphaFoldDB" id="I3C175"/>
<evidence type="ECO:0000256" key="1">
    <source>
        <dbReference type="SAM" id="SignalP"/>
    </source>
</evidence>
<dbReference type="HOGENOM" id="CLU_1747585_0_0_10"/>
<proteinExistence type="predicted"/>
<dbReference type="eggNOG" id="ENOG5032UUV">
    <property type="taxonomic scope" value="Bacteria"/>
</dbReference>
<dbReference type="STRING" id="926559.JoomaDRAFT_0311"/>
<dbReference type="EMBL" id="JH651380">
    <property type="protein sequence ID" value="EIJ37368.1"/>
    <property type="molecule type" value="Genomic_DNA"/>
</dbReference>
<keyword evidence="3" id="KW-1185">Reference proteome</keyword>
<organism evidence="2 3">
    <name type="scientific">Galbibacter orientalis DSM 19592</name>
    <dbReference type="NCBI Taxonomy" id="926559"/>
    <lineage>
        <taxon>Bacteria</taxon>
        <taxon>Pseudomonadati</taxon>
        <taxon>Bacteroidota</taxon>
        <taxon>Flavobacteriia</taxon>
        <taxon>Flavobacteriales</taxon>
        <taxon>Flavobacteriaceae</taxon>
        <taxon>Galbibacter</taxon>
    </lineage>
</organism>
<keyword evidence="1" id="KW-0732">Signal</keyword>
<dbReference type="RefSeq" id="WP_008616212.1">
    <property type="nucleotide sequence ID" value="NZ_JH651380.1"/>
</dbReference>
<evidence type="ECO:0000313" key="2">
    <source>
        <dbReference type="EMBL" id="EIJ37368.1"/>
    </source>
</evidence>
<reference evidence="2 3" key="1">
    <citation type="submission" date="2012-02" db="EMBL/GenBank/DDBJ databases">
        <title>Improved High-Quality Draft genome of Joostella marina DSM 19592.</title>
        <authorList>
            <consortium name="US DOE Joint Genome Institute (JGI-PGF)"/>
            <person name="Lucas S."/>
            <person name="Copeland A."/>
            <person name="Lapidus A."/>
            <person name="Bruce D."/>
            <person name="Goodwin L."/>
            <person name="Pitluck S."/>
            <person name="Peters L."/>
            <person name="Chertkov O."/>
            <person name="Ovchinnikova G."/>
            <person name="Kyrpides N."/>
            <person name="Mavromatis K."/>
            <person name="Detter J.C."/>
            <person name="Han C."/>
            <person name="Land M."/>
            <person name="Hauser L."/>
            <person name="Markowitz V."/>
            <person name="Cheng J.-F."/>
            <person name="Hugenholtz P."/>
            <person name="Woyke T."/>
            <person name="Wu D."/>
            <person name="Tindall B."/>
            <person name="Brambilla E."/>
            <person name="Klenk H.-P."/>
            <person name="Eisen J.A."/>
        </authorList>
    </citation>
    <scope>NUCLEOTIDE SEQUENCE [LARGE SCALE GENOMIC DNA]</scope>
    <source>
        <strain evidence="2 3">DSM 19592</strain>
    </source>
</reference>
<dbReference type="OrthoDB" id="1441376at2"/>
<feature type="signal peptide" evidence="1">
    <location>
        <begin position="1"/>
        <end position="23"/>
    </location>
</feature>
<evidence type="ECO:0008006" key="4">
    <source>
        <dbReference type="Google" id="ProtNLM"/>
    </source>
</evidence>
<accession>I3C175</accession>
<feature type="chain" id="PRO_5003668349" description="Lipocalin-like domain-containing protein" evidence="1">
    <location>
        <begin position="24"/>
        <end position="147"/>
    </location>
</feature>
<sequence length="147" mass="17179">MKTILYPLVFLLALTLLSGSSKEKVQKNSLQGVWELVSRYSYDNNTVIDTVQNTDGYRQIKMYNNDKVMWTRFVPKDSVEWFGYGSYHITDSSLVERLEYGSESMMQIIDTMRVFSFKLEIDKESFSQITLDGEGNSMFSENYKRIE</sequence>
<evidence type="ECO:0000313" key="3">
    <source>
        <dbReference type="Proteomes" id="UP000004690"/>
    </source>
</evidence>
<gene>
    <name evidence="2" type="ORF">JoomaDRAFT_0311</name>
</gene>
<protein>
    <recommendedName>
        <fullName evidence="4">Lipocalin-like domain-containing protein</fullName>
    </recommendedName>
</protein>